<dbReference type="PROSITE" id="PS50850">
    <property type="entry name" value="MFS"/>
    <property type="match status" value="1"/>
</dbReference>
<dbReference type="Gene3D" id="1.20.1250.20">
    <property type="entry name" value="MFS general substrate transporter like domains"/>
    <property type="match status" value="2"/>
</dbReference>
<feature type="region of interest" description="Disordered" evidence="6">
    <location>
        <begin position="543"/>
        <end position="565"/>
    </location>
</feature>
<feature type="transmembrane region" description="Helical" evidence="7">
    <location>
        <begin position="121"/>
        <end position="140"/>
    </location>
</feature>
<keyword evidence="4 7" id="KW-1133">Transmembrane helix</keyword>
<evidence type="ECO:0000256" key="2">
    <source>
        <dbReference type="ARBA" id="ARBA00022448"/>
    </source>
</evidence>
<dbReference type="SUPFAM" id="SSF103473">
    <property type="entry name" value="MFS general substrate transporter"/>
    <property type="match status" value="1"/>
</dbReference>
<feature type="transmembrane region" description="Helical" evidence="7">
    <location>
        <begin position="355"/>
        <end position="374"/>
    </location>
</feature>
<accession>A0AAD9SBJ2</accession>
<evidence type="ECO:0000256" key="7">
    <source>
        <dbReference type="SAM" id="Phobius"/>
    </source>
</evidence>
<dbReference type="GO" id="GO:0022857">
    <property type="term" value="F:transmembrane transporter activity"/>
    <property type="evidence" value="ECO:0007669"/>
    <property type="project" value="InterPro"/>
</dbReference>
<evidence type="ECO:0000313" key="10">
    <source>
        <dbReference type="Proteomes" id="UP001265746"/>
    </source>
</evidence>
<dbReference type="InterPro" id="IPR036259">
    <property type="entry name" value="MFS_trans_sf"/>
</dbReference>
<feature type="transmembrane region" description="Helical" evidence="7">
    <location>
        <begin position="515"/>
        <end position="537"/>
    </location>
</feature>
<dbReference type="Pfam" id="PF07690">
    <property type="entry name" value="MFS_1"/>
    <property type="match status" value="1"/>
</dbReference>
<feature type="domain" description="Major facilitator superfamily (MFS) profile" evidence="8">
    <location>
        <begin position="56"/>
        <end position="541"/>
    </location>
</feature>
<comment type="caution">
    <text evidence="9">The sequence shown here is derived from an EMBL/GenBank/DDBJ whole genome shotgun (WGS) entry which is preliminary data.</text>
</comment>
<feature type="transmembrane region" description="Helical" evidence="7">
    <location>
        <begin position="318"/>
        <end position="343"/>
    </location>
</feature>
<comment type="subcellular location">
    <subcellularLocation>
        <location evidence="1">Membrane</location>
        <topology evidence="1">Multi-pass membrane protein</topology>
    </subcellularLocation>
</comment>
<feature type="transmembrane region" description="Helical" evidence="7">
    <location>
        <begin position="211"/>
        <end position="229"/>
    </location>
</feature>
<protein>
    <recommendedName>
        <fullName evidence="8">Major facilitator superfamily (MFS) profile domain-containing protein</fullName>
    </recommendedName>
</protein>
<dbReference type="PANTHER" id="PTHR23501">
    <property type="entry name" value="MAJOR FACILITATOR SUPERFAMILY"/>
    <property type="match status" value="1"/>
</dbReference>
<keyword evidence="3 7" id="KW-0812">Transmembrane</keyword>
<dbReference type="AlphaFoldDB" id="A0AAD9SBJ2"/>
<feature type="transmembrane region" description="Helical" evidence="7">
    <location>
        <begin position="183"/>
        <end position="205"/>
    </location>
</feature>
<keyword evidence="2" id="KW-0813">Transport</keyword>
<evidence type="ECO:0000256" key="4">
    <source>
        <dbReference type="ARBA" id="ARBA00022989"/>
    </source>
</evidence>
<feature type="compositionally biased region" description="Basic and acidic residues" evidence="6">
    <location>
        <begin position="544"/>
        <end position="556"/>
    </location>
</feature>
<dbReference type="Proteomes" id="UP001265746">
    <property type="component" value="Unassembled WGS sequence"/>
</dbReference>
<feature type="transmembrane region" description="Helical" evidence="7">
    <location>
        <begin position="250"/>
        <end position="269"/>
    </location>
</feature>
<feature type="transmembrane region" description="Helical" evidence="7">
    <location>
        <begin position="91"/>
        <end position="109"/>
    </location>
</feature>
<gene>
    <name evidence="9" type="ORF">N8I77_007191</name>
</gene>
<evidence type="ECO:0000256" key="5">
    <source>
        <dbReference type="ARBA" id="ARBA00023136"/>
    </source>
</evidence>
<dbReference type="PANTHER" id="PTHR23501:SF153">
    <property type="entry name" value="AFLATOXIN EFFLUX PUMP, PUTATIVE-RELATED"/>
    <property type="match status" value="1"/>
</dbReference>
<keyword evidence="5 7" id="KW-0472">Membrane</keyword>
<keyword evidence="10" id="KW-1185">Reference proteome</keyword>
<dbReference type="PRINTS" id="PR01036">
    <property type="entry name" value="TCRTETB"/>
</dbReference>
<evidence type="ECO:0000313" key="9">
    <source>
        <dbReference type="EMBL" id="KAK2604247.1"/>
    </source>
</evidence>
<reference evidence="9" key="1">
    <citation type="submission" date="2023-06" db="EMBL/GenBank/DDBJ databases">
        <authorList>
            <person name="Noh H."/>
        </authorList>
    </citation>
    <scope>NUCLEOTIDE SEQUENCE</scope>
    <source>
        <strain evidence="9">DUCC20226</strain>
    </source>
</reference>
<feature type="transmembrane region" description="Helical" evidence="7">
    <location>
        <begin position="445"/>
        <end position="464"/>
    </location>
</feature>
<proteinExistence type="predicted"/>
<dbReference type="GO" id="GO:0005886">
    <property type="term" value="C:plasma membrane"/>
    <property type="evidence" value="ECO:0007669"/>
    <property type="project" value="TreeGrafter"/>
</dbReference>
<name>A0AAD9SBJ2_PHOAM</name>
<feature type="region of interest" description="Disordered" evidence="6">
    <location>
        <begin position="1"/>
        <end position="26"/>
    </location>
</feature>
<dbReference type="FunFam" id="1.20.1720.10:FF:000012">
    <property type="entry name" value="MFS toxin efflux pump (AflT)"/>
    <property type="match status" value="1"/>
</dbReference>
<dbReference type="CDD" id="cd17502">
    <property type="entry name" value="MFS_Azr1_MDR_like"/>
    <property type="match status" value="1"/>
</dbReference>
<feature type="transmembrane region" description="Helical" evidence="7">
    <location>
        <begin position="146"/>
        <end position="171"/>
    </location>
</feature>
<dbReference type="FunFam" id="1.20.1250.20:FF:000196">
    <property type="entry name" value="MFS toxin efflux pump (AflT)"/>
    <property type="match status" value="1"/>
</dbReference>
<evidence type="ECO:0000256" key="6">
    <source>
        <dbReference type="SAM" id="MobiDB-lite"/>
    </source>
</evidence>
<evidence type="ECO:0000256" key="1">
    <source>
        <dbReference type="ARBA" id="ARBA00004141"/>
    </source>
</evidence>
<evidence type="ECO:0000256" key="3">
    <source>
        <dbReference type="ARBA" id="ARBA00022692"/>
    </source>
</evidence>
<dbReference type="EMBL" id="JAUJFL010000004">
    <property type="protein sequence ID" value="KAK2604247.1"/>
    <property type="molecule type" value="Genomic_DNA"/>
</dbReference>
<feature type="transmembrane region" description="Helical" evidence="7">
    <location>
        <begin position="53"/>
        <end position="79"/>
    </location>
</feature>
<feature type="transmembrane region" description="Helical" evidence="7">
    <location>
        <begin position="381"/>
        <end position="400"/>
    </location>
</feature>
<feature type="transmembrane region" description="Helical" evidence="7">
    <location>
        <begin position="412"/>
        <end position="433"/>
    </location>
</feature>
<organism evidence="9 10">
    <name type="scientific">Phomopsis amygdali</name>
    <name type="common">Fusicoccum amygdali</name>
    <dbReference type="NCBI Taxonomy" id="1214568"/>
    <lineage>
        <taxon>Eukaryota</taxon>
        <taxon>Fungi</taxon>
        <taxon>Dikarya</taxon>
        <taxon>Ascomycota</taxon>
        <taxon>Pezizomycotina</taxon>
        <taxon>Sordariomycetes</taxon>
        <taxon>Sordariomycetidae</taxon>
        <taxon>Diaporthales</taxon>
        <taxon>Diaporthaceae</taxon>
        <taxon>Diaporthe</taxon>
    </lineage>
</organism>
<dbReference type="InterPro" id="IPR020846">
    <property type="entry name" value="MFS_dom"/>
</dbReference>
<sequence length="565" mass="59647">MDSQRSTPPRDPSIGTGHPAEEAMADSGKAFQEDVALKKPADSSPPKQSKPKLILVLISILLAMFLICLDRTIISTAVPQISDEFNSITDVGWYGSAYLLTNCALQLVFGKIYKLFPIKTVLLISILLFEAASALCGAAPNSVAFIIGRAFAGVGGAGISAGVIVSIVYVVPLKQQPLIQGMFGALMGVSSVAGPLIGGAFTTYVTWRWCFYINLPIGGFAMLVIFFILDISGQDTADIPLPEKLKQIDVIGTIFLIPSVVCLLLALQWGGQTYPWNNGRIIALFIVSGVLMIAFFIVQNVSPRTATLPPRLFKQRSLVAGFVMIFLIMCGNYIVVYFLPIWFQAIKGSSAAESGIQTLPLMLSMVLTSIIGGIATTKVGYYTPFAIAGTCIMSIGAGLLTTLQVDSGSGKWIGYQIVYGFGLGFCMQVPALAAQASLPKKDISMGIGLILFGTLLGASVYVAVGESILLNGLVSRLSGIPGVDPSLLTSGGATSVISSLPADVRATVVSEYNSALRVVFLAGIGPCVASVFGAASLEWTSVKKKPEGEKDSEAAQKAEQNVEDP</sequence>
<dbReference type="InterPro" id="IPR011701">
    <property type="entry name" value="MFS"/>
</dbReference>
<evidence type="ECO:0000259" key="8">
    <source>
        <dbReference type="PROSITE" id="PS50850"/>
    </source>
</evidence>
<feature type="transmembrane region" description="Helical" evidence="7">
    <location>
        <begin position="281"/>
        <end position="298"/>
    </location>
</feature>